<dbReference type="Pfam" id="PF08100">
    <property type="entry name" value="Dimerisation"/>
    <property type="match status" value="1"/>
</dbReference>
<dbReference type="InterPro" id="IPR029063">
    <property type="entry name" value="SAM-dependent_MTases_sf"/>
</dbReference>
<dbReference type="Gene3D" id="1.10.10.10">
    <property type="entry name" value="Winged helix-like DNA-binding domain superfamily/Winged helix DNA-binding domain"/>
    <property type="match status" value="1"/>
</dbReference>
<dbReference type="GO" id="GO:0008171">
    <property type="term" value="F:O-methyltransferase activity"/>
    <property type="evidence" value="ECO:0007669"/>
    <property type="project" value="InterPro"/>
</dbReference>
<protein>
    <submittedName>
        <fullName evidence="6">S-adenosyl-L-methionine-dependent methyltransferase</fullName>
    </submittedName>
</protein>
<dbReference type="PANTHER" id="PTHR43712">
    <property type="entry name" value="PUTATIVE (AFU_ORTHOLOGUE AFUA_4G14580)-RELATED"/>
    <property type="match status" value="1"/>
</dbReference>
<dbReference type="Pfam" id="PF00891">
    <property type="entry name" value="Methyltransf_2"/>
    <property type="match status" value="1"/>
</dbReference>
<evidence type="ECO:0000313" key="7">
    <source>
        <dbReference type="Proteomes" id="UP000799118"/>
    </source>
</evidence>
<dbReference type="EMBL" id="ML769399">
    <property type="protein sequence ID" value="KAE9406823.1"/>
    <property type="molecule type" value="Genomic_DNA"/>
</dbReference>
<evidence type="ECO:0000313" key="6">
    <source>
        <dbReference type="EMBL" id="KAE9406823.1"/>
    </source>
</evidence>
<proteinExistence type="predicted"/>
<dbReference type="PROSITE" id="PS51683">
    <property type="entry name" value="SAM_OMT_II"/>
    <property type="match status" value="1"/>
</dbReference>
<dbReference type="SUPFAM" id="SSF46785">
    <property type="entry name" value="Winged helix' DNA-binding domain"/>
    <property type="match status" value="1"/>
</dbReference>
<reference evidence="6" key="1">
    <citation type="journal article" date="2019" name="Environ. Microbiol.">
        <title>Fungal ecological strategies reflected in gene transcription - a case study of two litter decomposers.</title>
        <authorList>
            <person name="Barbi F."/>
            <person name="Kohler A."/>
            <person name="Barry K."/>
            <person name="Baskaran P."/>
            <person name="Daum C."/>
            <person name="Fauchery L."/>
            <person name="Ihrmark K."/>
            <person name="Kuo A."/>
            <person name="LaButti K."/>
            <person name="Lipzen A."/>
            <person name="Morin E."/>
            <person name="Grigoriev I.V."/>
            <person name="Henrissat B."/>
            <person name="Lindahl B."/>
            <person name="Martin F."/>
        </authorList>
    </citation>
    <scope>NUCLEOTIDE SEQUENCE</scope>
    <source>
        <strain evidence="6">JB14</strain>
    </source>
</reference>
<keyword evidence="2" id="KW-0808">Transferase</keyword>
<dbReference type="PANTHER" id="PTHR43712:SF2">
    <property type="entry name" value="O-METHYLTRANSFERASE CICE"/>
    <property type="match status" value="1"/>
</dbReference>
<feature type="domain" description="O-methyltransferase dimerisation" evidence="5">
    <location>
        <begin position="81"/>
        <end position="153"/>
    </location>
</feature>
<keyword evidence="7" id="KW-1185">Reference proteome</keyword>
<evidence type="ECO:0000256" key="3">
    <source>
        <dbReference type="ARBA" id="ARBA00022691"/>
    </source>
</evidence>
<dbReference type="SUPFAM" id="SSF53335">
    <property type="entry name" value="S-adenosyl-L-methionine-dependent methyltransferases"/>
    <property type="match status" value="1"/>
</dbReference>
<feature type="domain" description="O-methyltransferase C-terminal" evidence="4">
    <location>
        <begin position="258"/>
        <end position="432"/>
    </location>
</feature>
<dbReference type="Gene3D" id="3.40.50.150">
    <property type="entry name" value="Vaccinia Virus protein VP39"/>
    <property type="match status" value="1"/>
</dbReference>
<gene>
    <name evidence="6" type="ORF">BT96DRAFT_1047858</name>
</gene>
<evidence type="ECO:0000256" key="2">
    <source>
        <dbReference type="ARBA" id="ARBA00022679"/>
    </source>
</evidence>
<evidence type="ECO:0000256" key="1">
    <source>
        <dbReference type="ARBA" id="ARBA00022603"/>
    </source>
</evidence>
<evidence type="ECO:0000259" key="5">
    <source>
        <dbReference type="Pfam" id="PF08100"/>
    </source>
</evidence>
<keyword evidence="3" id="KW-0949">S-adenosyl-L-methionine</keyword>
<dbReference type="OrthoDB" id="2410195at2759"/>
<dbReference type="InterPro" id="IPR036388">
    <property type="entry name" value="WH-like_DNA-bd_sf"/>
</dbReference>
<name>A0A6A4IAJ5_9AGAR</name>
<dbReference type="AlphaFoldDB" id="A0A6A4IAJ5"/>
<accession>A0A6A4IAJ5</accession>
<sequence>MAEALKALVDIITTETTALLTAYETHKAEFPSLDEPFNPVADLLNPALVRTRQLIVAAATQLIATVQPPSEFLQDAAPAMFKPATLGFVMDVNIPEILMEAGPQGLHVRDISAATGVEESYLARVLRYMATRHIFREVTPSVFTNNRISSLLSKGKSVKELEKDPLGRFDNSPFTSFLHMATDELLASSVHFSTYLRNPDQAQAPFNIAHRTPKKLWEWYEEPGNEWRLRRFTISMKANGDMFPPQIFTGGIDGNALKPDDVVVDVGGSIGTVTLTLLRAFPNLRYVVQDLDTVMPSGEEFWDVQSPGTLQSGRVTLQVHNFFDPQPVKNAAIYFLRVILHDWPDKDAHIILAHLRDAAGPSSKLVIFESLARYTCEDACLERFSLQKAPYPLLANLGQSFFTALDLNMLALFNGKERTLDEFAKLGRESGWKLESVKPGILFTFIFSPSRA</sequence>
<dbReference type="InterPro" id="IPR012967">
    <property type="entry name" value="COMT_dimerisation"/>
</dbReference>
<dbReference type="GO" id="GO:0032259">
    <property type="term" value="P:methylation"/>
    <property type="evidence" value="ECO:0007669"/>
    <property type="project" value="UniProtKB-KW"/>
</dbReference>
<dbReference type="InterPro" id="IPR016461">
    <property type="entry name" value="COMT-like"/>
</dbReference>
<dbReference type="InterPro" id="IPR036390">
    <property type="entry name" value="WH_DNA-bd_sf"/>
</dbReference>
<dbReference type="Proteomes" id="UP000799118">
    <property type="component" value="Unassembled WGS sequence"/>
</dbReference>
<evidence type="ECO:0000259" key="4">
    <source>
        <dbReference type="Pfam" id="PF00891"/>
    </source>
</evidence>
<organism evidence="6 7">
    <name type="scientific">Gymnopus androsaceus JB14</name>
    <dbReference type="NCBI Taxonomy" id="1447944"/>
    <lineage>
        <taxon>Eukaryota</taxon>
        <taxon>Fungi</taxon>
        <taxon>Dikarya</taxon>
        <taxon>Basidiomycota</taxon>
        <taxon>Agaricomycotina</taxon>
        <taxon>Agaricomycetes</taxon>
        <taxon>Agaricomycetidae</taxon>
        <taxon>Agaricales</taxon>
        <taxon>Marasmiineae</taxon>
        <taxon>Omphalotaceae</taxon>
        <taxon>Gymnopus</taxon>
    </lineage>
</organism>
<keyword evidence="1 6" id="KW-0489">Methyltransferase</keyword>
<dbReference type="InterPro" id="IPR001077">
    <property type="entry name" value="COMT_C"/>
</dbReference>